<dbReference type="InterPro" id="IPR029063">
    <property type="entry name" value="SAM-dependent_MTases_sf"/>
</dbReference>
<proteinExistence type="predicted"/>
<organism evidence="1 2">
    <name type="scientific">Streptomyces fulvorobeus</name>
    <dbReference type="NCBI Taxonomy" id="284028"/>
    <lineage>
        <taxon>Bacteria</taxon>
        <taxon>Bacillati</taxon>
        <taxon>Actinomycetota</taxon>
        <taxon>Actinomycetes</taxon>
        <taxon>Kitasatosporales</taxon>
        <taxon>Streptomycetaceae</taxon>
        <taxon>Streptomyces</taxon>
    </lineage>
</organism>
<evidence type="ECO:0000313" key="1">
    <source>
        <dbReference type="EMBL" id="GFN01262.1"/>
    </source>
</evidence>
<evidence type="ECO:0008006" key="3">
    <source>
        <dbReference type="Google" id="ProtNLM"/>
    </source>
</evidence>
<dbReference type="Gene3D" id="3.40.50.150">
    <property type="entry name" value="Vaccinia Virus protein VP39"/>
    <property type="match status" value="1"/>
</dbReference>
<name>A0A7J0CFJ5_9ACTN</name>
<dbReference type="EMBL" id="BLWC01000001">
    <property type="protein sequence ID" value="GFN01262.1"/>
    <property type="molecule type" value="Genomic_DNA"/>
</dbReference>
<dbReference type="Pfam" id="PF02353">
    <property type="entry name" value="CMAS"/>
    <property type="match status" value="1"/>
</dbReference>
<dbReference type="Proteomes" id="UP000498980">
    <property type="component" value="Unassembled WGS sequence"/>
</dbReference>
<gene>
    <name evidence="1" type="ORF">Sfulv_60720</name>
</gene>
<accession>A0A7J0CFJ5</accession>
<keyword evidence="2" id="KW-1185">Reference proteome</keyword>
<dbReference type="AlphaFoldDB" id="A0A7J0CFJ5"/>
<dbReference type="SUPFAM" id="SSF56645">
    <property type="entry name" value="Acyl-CoA dehydrogenase NM domain-like"/>
    <property type="match status" value="1"/>
</dbReference>
<sequence>MADVVPAADVSEVLRQAVFDEWEEWHEPWRQLLSGEEFRRRSHSSADEHLRWVYERLRLVGEALGARLEPVRNPVRLASLHEWLAFVDPTLAAVATIHYNLFLGALQGPDGTWTRNMGDFTSVRQVGTFLLTEVAHGNDVAAMETTPPQDYIRTLRAWSARPLTARAQAEKTAGAGTYQRYRLYLNTCELLFLRGEVTLYRIALRRRPQRLHLFT</sequence>
<dbReference type="GO" id="GO:0016627">
    <property type="term" value="F:oxidoreductase activity, acting on the CH-CH group of donors"/>
    <property type="evidence" value="ECO:0007669"/>
    <property type="project" value="InterPro"/>
</dbReference>
<reference evidence="1 2" key="1">
    <citation type="submission" date="2020-05" db="EMBL/GenBank/DDBJ databases">
        <title>Whole genome shotgun sequence of Streptomyces fulvorobeus NBRC 15897.</title>
        <authorList>
            <person name="Komaki H."/>
            <person name="Tamura T."/>
        </authorList>
    </citation>
    <scope>NUCLEOTIDE SEQUENCE [LARGE SCALE GENOMIC DNA]</scope>
    <source>
        <strain evidence="1 2">NBRC 15897</strain>
    </source>
</reference>
<evidence type="ECO:0000313" key="2">
    <source>
        <dbReference type="Proteomes" id="UP000498980"/>
    </source>
</evidence>
<protein>
    <recommendedName>
        <fullName evidence="3">Acyl-CoA oxidase</fullName>
    </recommendedName>
</protein>
<comment type="caution">
    <text evidence="1">The sequence shown here is derived from an EMBL/GenBank/DDBJ whole genome shotgun (WGS) entry which is preliminary data.</text>
</comment>
<dbReference type="InterPro" id="IPR009100">
    <property type="entry name" value="AcylCoA_DH/oxidase_NM_dom_sf"/>
</dbReference>